<protein>
    <submittedName>
        <fullName evidence="1">Uncharacterized protein</fullName>
    </submittedName>
</protein>
<gene>
    <name evidence="1" type="ORF">JAAARDRAFT_198696</name>
</gene>
<accession>A0A067PNY6</accession>
<name>A0A067PNY6_9AGAM</name>
<evidence type="ECO:0000313" key="2">
    <source>
        <dbReference type="Proteomes" id="UP000027265"/>
    </source>
</evidence>
<evidence type="ECO:0000313" key="1">
    <source>
        <dbReference type="EMBL" id="KDQ52046.1"/>
    </source>
</evidence>
<dbReference type="STRING" id="933084.A0A067PNY6"/>
<dbReference type="HOGENOM" id="CLU_017203_0_0_1"/>
<keyword evidence="2" id="KW-1185">Reference proteome</keyword>
<dbReference type="EMBL" id="KL197743">
    <property type="protein sequence ID" value="KDQ52046.1"/>
    <property type="molecule type" value="Genomic_DNA"/>
</dbReference>
<dbReference type="OrthoDB" id="3515175at2759"/>
<sequence length="646" mass="69954">MGQRHQIFAIARVRRHGVPPDAPPAYRCVAAFHHQWSYGRLPARAMHRLLTLLKQPFNAEVVRAELRAIDGQYGGWRESPSIPDIPCPFVTALVGTAWCVDLEDVKHPYGTGSLSGSALSAAMGSAEGDNNDGISVVDVTDPLSPSYCFVNIGGMESEVDTDHWVPLSAMGYVRAYYPDPSSSGPQLEGDEAKRAQQQEQSVRATINLLEGEPLIDLSALAEAWPMEYADVFEESEADAGSEKEVPRVAAAIPSLTDMSFGPAVKYALETEDLSEIEAMIWMPGKAALVKSILKGHQPFPDVALSILAKVMEFDSRSKTGCWDLTDISLTSDQITRLVLMATHPIASLNISFNPHVTAETVRQILSSSPSIHRLVLMSCPALPAADLNSLLSTSPQLFSNLEALVHRAFLCIWSEDEDDADTSTYPAAFTLVKNRLDSQSLQSWSLPLLSPSVIVQNLNDYLQTIVEAEGSQYDDGMAPLAAISGGLRREGEPWGKRSIVGVPGGSLEWANGEGWVFVFPYGESYGQNPVPQSWGFVKFRKGALNEAIELKATQAEAKSDDVATGEDPAIQKAPEAAKPSGEPACEVHDLRSFLAIVCKEKPPPSEESIAKLEATLSKLTTEKATPLMSASHGDALLKLAMSFGFY</sequence>
<organism evidence="1 2">
    <name type="scientific">Jaapia argillacea MUCL 33604</name>
    <dbReference type="NCBI Taxonomy" id="933084"/>
    <lineage>
        <taxon>Eukaryota</taxon>
        <taxon>Fungi</taxon>
        <taxon>Dikarya</taxon>
        <taxon>Basidiomycota</taxon>
        <taxon>Agaricomycotina</taxon>
        <taxon>Agaricomycetes</taxon>
        <taxon>Agaricomycetidae</taxon>
        <taxon>Jaapiales</taxon>
        <taxon>Jaapiaceae</taxon>
        <taxon>Jaapia</taxon>
    </lineage>
</organism>
<proteinExistence type="predicted"/>
<dbReference type="InParanoid" id="A0A067PNY6"/>
<dbReference type="Proteomes" id="UP000027265">
    <property type="component" value="Unassembled WGS sequence"/>
</dbReference>
<dbReference type="AlphaFoldDB" id="A0A067PNY6"/>
<reference evidence="2" key="1">
    <citation type="journal article" date="2014" name="Proc. Natl. Acad. Sci. U.S.A.">
        <title>Extensive sampling of basidiomycete genomes demonstrates inadequacy of the white-rot/brown-rot paradigm for wood decay fungi.</title>
        <authorList>
            <person name="Riley R."/>
            <person name="Salamov A.A."/>
            <person name="Brown D.W."/>
            <person name="Nagy L.G."/>
            <person name="Floudas D."/>
            <person name="Held B.W."/>
            <person name="Levasseur A."/>
            <person name="Lombard V."/>
            <person name="Morin E."/>
            <person name="Otillar R."/>
            <person name="Lindquist E.A."/>
            <person name="Sun H."/>
            <person name="LaButti K.M."/>
            <person name="Schmutz J."/>
            <person name="Jabbour D."/>
            <person name="Luo H."/>
            <person name="Baker S.E."/>
            <person name="Pisabarro A.G."/>
            <person name="Walton J.D."/>
            <person name="Blanchette R.A."/>
            <person name="Henrissat B."/>
            <person name="Martin F."/>
            <person name="Cullen D."/>
            <person name="Hibbett D.S."/>
            <person name="Grigoriev I.V."/>
        </authorList>
    </citation>
    <scope>NUCLEOTIDE SEQUENCE [LARGE SCALE GENOMIC DNA]</scope>
    <source>
        <strain evidence="2">MUCL 33604</strain>
    </source>
</reference>